<name>E4WYZ9_OIKDI</name>
<dbReference type="EMBL" id="FN653019">
    <property type="protein sequence ID" value="CBY22915.1"/>
    <property type="molecule type" value="Genomic_DNA"/>
</dbReference>
<dbReference type="Proteomes" id="UP000001307">
    <property type="component" value="Unassembled WGS sequence"/>
</dbReference>
<sequence>MSARCLSVSSQLAKMSKRKELLQRKKVQHINSGITEERKRDILISTDLSKTIKKGSYHDVVSYGSQLMSLKSLKMLKKDERRILARQSQLEGRIPVLGSISSRDHHNKKYQNKVVWDVVCTYGQLLMREKEPPNRSRIEIRIEIDLPIGLTKVEKRKLEEEADLSKLDVDKIEQMIENMSSILVEERFKVFKIDRSSRKKWFIEAGPTEEFTEMYTNQIYKLGYGDK</sequence>
<dbReference type="InParanoid" id="E4WYZ9"/>
<protein>
    <submittedName>
        <fullName evidence="1">Uncharacterized protein</fullName>
    </submittedName>
</protein>
<accession>E4WYZ9</accession>
<reference evidence="1" key="1">
    <citation type="journal article" date="2010" name="Science">
        <title>Plasticity of animal genome architecture unmasked by rapid evolution of a pelagic tunicate.</title>
        <authorList>
            <person name="Denoeud F."/>
            <person name="Henriet S."/>
            <person name="Mungpakdee S."/>
            <person name="Aury J.M."/>
            <person name="Da Silva C."/>
            <person name="Brinkmann H."/>
            <person name="Mikhaleva J."/>
            <person name="Olsen L.C."/>
            <person name="Jubin C."/>
            <person name="Canestro C."/>
            <person name="Bouquet J.M."/>
            <person name="Danks G."/>
            <person name="Poulain J."/>
            <person name="Campsteijn C."/>
            <person name="Adamski M."/>
            <person name="Cross I."/>
            <person name="Yadetie F."/>
            <person name="Muffato M."/>
            <person name="Louis A."/>
            <person name="Butcher S."/>
            <person name="Tsagkogeorga G."/>
            <person name="Konrad A."/>
            <person name="Singh S."/>
            <person name="Jensen M.F."/>
            <person name="Cong E.H."/>
            <person name="Eikeseth-Otteraa H."/>
            <person name="Noel B."/>
            <person name="Anthouard V."/>
            <person name="Porcel B.M."/>
            <person name="Kachouri-Lafond R."/>
            <person name="Nishino A."/>
            <person name="Ugolini M."/>
            <person name="Chourrout P."/>
            <person name="Nishida H."/>
            <person name="Aasland R."/>
            <person name="Huzurbazar S."/>
            <person name="Westhof E."/>
            <person name="Delsuc F."/>
            <person name="Lehrach H."/>
            <person name="Reinhardt R."/>
            <person name="Weissenbach J."/>
            <person name="Roy S.W."/>
            <person name="Artiguenave F."/>
            <person name="Postlethwait J.H."/>
            <person name="Manak J.R."/>
            <person name="Thompson E.M."/>
            <person name="Jaillon O."/>
            <person name="Du Pasquier L."/>
            <person name="Boudinot P."/>
            <person name="Liberles D.A."/>
            <person name="Volff J.N."/>
            <person name="Philippe H."/>
            <person name="Lenhard B."/>
            <person name="Roest Crollius H."/>
            <person name="Wincker P."/>
            <person name="Chourrout D."/>
        </authorList>
    </citation>
    <scope>NUCLEOTIDE SEQUENCE [LARGE SCALE GENOMIC DNA]</scope>
</reference>
<proteinExistence type="predicted"/>
<organism evidence="1">
    <name type="scientific">Oikopleura dioica</name>
    <name type="common">Tunicate</name>
    <dbReference type="NCBI Taxonomy" id="34765"/>
    <lineage>
        <taxon>Eukaryota</taxon>
        <taxon>Metazoa</taxon>
        <taxon>Chordata</taxon>
        <taxon>Tunicata</taxon>
        <taxon>Appendicularia</taxon>
        <taxon>Copelata</taxon>
        <taxon>Oikopleuridae</taxon>
        <taxon>Oikopleura</taxon>
    </lineage>
</organism>
<keyword evidence="2" id="KW-1185">Reference proteome</keyword>
<gene>
    <name evidence="1" type="ORF">GSOID_T00013693001</name>
</gene>
<evidence type="ECO:0000313" key="1">
    <source>
        <dbReference type="EMBL" id="CBY22915.1"/>
    </source>
</evidence>
<evidence type="ECO:0000313" key="2">
    <source>
        <dbReference type="Proteomes" id="UP000001307"/>
    </source>
</evidence>
<dbReference type="AlphaFoldDB" id="E4WYZ9"/>
<dbReference type="OrthoDB" id="10326303at2759"/>